<dbReference type="InParanoid" id="C4JFK0"/>
<dbReference type="CDD" id="cd04301">
    <property type="entry name" value="NAT_SF"/>
    <property type="match status" value="1"/>
</dbReference>
<evidence type="ECO:0000313" key="3">
    <source>
        <dbReference type="Proteomes" id="UP000002058"/>
    </source>
</evidence>
<dbReference type="eggNOG" id="ENOG502SQMB">
    <property type="taxonomic scope" value="Eukaryota"/>
</dbReference>
<dbReference type="VEuPathDB" id="FungiDB:UREG_01014"/>
<evidence type="ECO:0000259" key="1">
    <source>
        <dbReference type="PROSITE" id="PS51186"/>
    </source>
</evidence>
<protein>
    <recommendedName>
        <fullName evidence="1">N-acetyltransferase domain-containing protein</fullName>
    </recommendedName>
</protein>
<organism evidence="2 3">
    <name type="scientific">Uncinocarpus reesii (strain UAMH 1704)</name>
    <dbReference type="NCBI Taxonomy" id="336963"/>
    <lineage>
        <taxon>Eukaryota</taxon>
        <taxon>Fungi</taxon>
        <taxon>Dikarya</taxon>
        <taxon>Ascomycota</taxon>
        <taxon>Pezizomycotina</taxon>
        <taxon>Eurotiomycetes</taxon>
        <taxon>Eurotiomycetidae</taxon>
        <taxon>Onygenales</taxon>
        <taxon>Onygenaceae</taxon>
        <taxon>Uncinocarpus</taxon>
    </lineage>
</organism>
<proteinExistence type="predicted"/>
<dbReference type="PROSITE" id="PS51186">
    <property type="entry name" value="GNAT"/>
    <property type="match status" value="1"/>
</dbReference>
<name>C4JFK0_UNCRE</name>
<dbReference type="GeneID" id="8438218"/>
<dbReference type="GO" id="GO:0016747">
    <property type="term" value="F:acyltransferase activity, transferring groups other than amino-acyl groups"/>
    <property type="evidence" value="ECO:0007669"/>
    <property type="project" value="InterPro"/>
</dbReference>
<dbReference type="OMA" id="FTELAGW"/>
<dbReference type="Gene3D" id="3.40.630.30">
    <property type="match status" value="1"/>
</dbReference>
<evidence type="ECO:0000313" key="2">
    <source>
        <dbReference type="EMBL" id="EEP76165.1"/>
    </source>
</evidence>
<dbReference type="InterPro" id="IPR052523">
    <property type="entry name" value="Trichothecene_AcTrans"/>
</dbReference>
<dbReference type="Pfam" id="PF13508">
    <property type="entry name" value="Acetyltransf_7"/>
    <property type="match status" value="1"/>
</dbReference>
<dbReference type="RefSeq" id="XP_002541498.1">
    <property type="nucleotide sequence ID" value="XM_002541452.1"/>
</dbReference>
<dbReference type="SUPFAM" id="SSF55729">
    <property type="entry name" value="Acyl-CoA N-acyltransferases (Nat)"/>
    <property type="match status" value="1"/>
</dbReference>
<sequence length="249" mass="28462">MPIRVARYADLATIPSILATGFDDEEVVGNLLHPYRKQFPQDYLADWRRRCRERFWDYSRVYLVSYVEEDATGKEILTGVAEWQRRGLGWERICGLWGWWDPRRLIKPIFTFVNFLANTLFPNRAAARPPDFTPSTINAAILPFVSHYFSAPYRQTTWTLTALAVLPQYQNRGHGRQLASWGLERAKQEGIVANVTSAKGKERFYHRCGFTELVGRLTDGDGNPLKSLGIEGGAILFTPYTRESKPSDG</sequence>
<dbReference type="AlphaFoldDB" id="C4JFK0"/>
<feature type="domain" description="N-acetyltransferase" evidence="1">
    <location>
        <begin position="62"/>
        <end position="231"/>
    </location>
</feature>
<dbReference type="PANTHER" id="PTHR42791">
    <property type="entry name" value="GNAT FAMILY ACETYLTRANSFERASE"/>
    <property type="match status" value="1"/>
</dbReference>
<dbReference type="Proteomes" id="UP000002058">
    <property type="component" value="Unassembled WGS sequence"/>
</dbReference>
<dbReference type="InterPro" id="IPR016181">
    <property type="entry name" value="Acyl_CoA_acyltransferase"/>
</dbReference>
<gene>
    <name evidence="2" type="ORF">UREG_01014</name>
</gene>
<dbReference type="STRING" id="336963.C4JFK0"/>
<dbReference type="InterPro" id="IPR000182">
    <property type="entry name" value="GNAT_dom"/>
</dbReference>
<reference evidence="3" key="1">
    <citation type="journal article" date="2009" name="Genome Res.">
        <title>Comparative genomic analyses of the human fungal pathogens Coccidioides and their relatives.</title>
        <authorList>
            <person name="Sharpton T.J."/>
            <person name="Stajich J.E."/>
            <person name="Rounsley S.D."/>
            <person name="Gardner M.J."/>
            <person name="Wortman J.R."/>
            <person name="Jordar V.S."/>
            <person name="Maiti R."/>
            <person name="Kodira C.D."/>
            <person name="Neafsey D.E."/>
            <person name="Zeng Q."/>
            <person name="Hung C.-Y."/>
            <person name="McMahan C."/>
            <person name="Muszewska A."/>
            <person name="Grynberg M."/>
            <person name="Mandel M.A."/>
            <person name="Kellner E.M."/>
            <person name="Barker B.M."/>
            <person name="Galgiani J.N."/>
            <person name="Orbach M.J."/>
            <person name="Kirkland T.N."/>
            <person name="Cole G.T."/>
            <person name="Henn M.R."/>
            <person name="Birren B.W."/>
            <person name="Taylor J.W."/>
        </authorList>
    </citation>
    <scope>NUCLEOTIDE SEQUENCE [LARGE SCALE GENOMIC DNA]</scope>
    <source>
        <strain evidence="3">UAMH 1704</strain>
    </source>
</reference>
<dbReference type="KEGG" id="ure:UREG_01014"/>
<accession>C4JFK0</accession>
<dbReference type="PANTHER" id="PTHR42791:SF16">
    <property type="entry name" value="N-ACETYLTRANSFERASE DOMAIN-CONTAINING PROTEIN"/>
    <property type="match status" value="1"/>
</dbReference>
<keyword evidence="3" id="KW-1185">Reference proteome</keyword>
<dbReference type="EMBL" id="CH476615">
    <property type="protein sequence ID" value="EEP76165.1"/>
    <property type="molecule type" value="Genomic_DNA"/>
</dbReference>
<dbReference type="OrthoDB" id="2744543at2759"/>
<dbReference type="HOGENOM" id="CLU_060131_3_1_1"/>